<evidence type="ECO:0000256" key="1">
    <source>
        <dbReference type="SAM" id="SignalP"/>
    </source>
</evidence>
<sequence>MKSLLLLLALLVLAANAESHNRCYKCASYHVIMYWENYFGAVNDMESVVEDSCVNETTIHNVVNCKGSCLTLNITSTTRAGTPYVAGVLRGCETNFWRKPTELEGDDKKCTVRNKKYRGKTYDAEFCFCRGDHCNGPKPESAEYKKAARSQKRPYHRRGYANSLATPTLLMPALYILRWL</sequence>
<evidence type="ECO:0000313" key="3">
    <source>
        <dbReference type="WBParaSite" id="L893_g19015.t1"/>
    </source>
</evidence>
<dbReference type="Proteomes" id="UP000095287">
    <property type="component" value="Unplaced"/>
</dbReference>
<dbReference type="WBParaSite" id="L893_g19015.t1">
    <property type="protein sequence ID" value="L893_g19015.t1"/>
    <property type="gene ID" value="L893_g19015"/>
</dbReference>
<protein>
    <submittedName>
        <fullName evidence="3">Protein quiver</fullName>
    </submittedName>
</protein>
<organism evidence="2 3">
    <name type="scientific">Steinernema glaseri</name>
    <dbReference type="NCBI Taxonomy" id="37863"/>
    <lineage>
        <taxon>Eukaryota</taxon>
        <taxon>Metazoa</taxon>
        <taxon>Ecdysozoa</taxon>
        <taxon>Nematoda</taxon>
        <taxon>Chromadorea</taxon>
        <taxon>Rhabditida</taxon>
        <taxon>Tylenchina</taxon>
        <taxon>Panagrolaimomorpha</taxon>
        <taxon>Strongyloidoidea</taxon>
        <taxon>Steinernematidae</taxon>
        <taxon>Steinernema</taxon>
    </lineage>
</organism>
<evidence type="ECO:0000313" key="2">
    <source>
        <dbReference type="Proteomes" id="UP000095287"/>
    </source>
</evidence>
<proteinExistence type="predicted"/>
<accession>A0A1I7YSE3</accession>
<feature type="chain" id="PRO_5009312515" evidence="1">
    <location>
        <begin position="20"/>
        <end position="180"/>
    </location>
</feature>
<feature type="signal peptide" evidence="1">
    <location>
        <begin position="1"/>
        <end position="19"/>
    </location>
</feature>
<keyword evidence="2" id="KW-1185">Reference proteome</keyword>
<dbReference type="AlphaFoldDB" id="A0A1I7YSE3"/>
<keyword evidence="1" id="KW-0732">Signal</keyword>
<name>A0A1I7YSE3_9BILA</name>
<reference evidence="3" key="1">
    <citation type="submission" date="2016-11" db="UniProtKB">
        <authorList>
            <consortium name="WormBaseParasite"/>
        </authorList>
    </citation>
    <scope>IDENTIFICATION</scope>
</reference>